<sequence length="405" mass="46255">MVATLGYGAQPRAEYAVNPDESRGRLYPEPASPTRTPFQRDRDRIIHSAAFRRLKHKTQVFVYHEGDHYRTRLTHTIEVSQIARSLARALRLDEDLAECLALAHDLGHTPFGHEGEDVMHECMAPYGGFDHNAQSLRVVTRLERRYADFDGLNLSWETLEGLVKHNGPLMTRDGEALGKFAGSGLPFAIRSFAKEYDLWLWSWPSAEAQAAAIADDIAYDAHDLDDGLRAGLFEIEEMREVPFLASILEEVDDRYPVLELPRRIHEIVRRCITRMVEDVISEGIVRLERLKPRSADDVRNAQGAMVDFSPGMQLAEKEVKAFLFAHVYRHEEVLAVRRQVSKVVRDLFGRYMDEPAAMPKEWHEGLDGAEETRVARRVCDYIAGMTDRYAVDEHRRLFDDTPDLG</sequence>
<keyword evidence="1 2" id="KW-0378">Hydrolase</keyword>
<dbReference type="SMART" id="SM00471">
    <property type="entry name" value="HDc"/>
    <property type="match status" value="1"/>
</dbReference>
<dbReference type="Gene3D" id="1.10.3210.10">
    <property type="entry name" value="Hypothetical protein af1432"/>
    <property type="match status" value="1"/>
</dbReference>
<dbReference type="NCBIfam" id="NF002328">
    <property type="entry name" value="PRK01286.1-3"/>
    <property type="match status" value="1"/>
</dbReference>
<dbReference type="PANTHER" id="PTHR11373">
    <property type="entry name" value="DEOXYNUCLEOSIDE TRIPHOSPHATE TRIPHOSPHOHYDROLASE"/>
    <property type="match status" value="1"/>
</dbReference>
<dbReference type="NCBIfam" id="TIGR01353">
    <property type="entry name" value="dGTP_triPase"/>
    <property type="match status" value="1"/>
</dbReference>
<proteinExistence type="inferred from homology"/>
<comment type="similarity">
    <text evidence="2">Belongs to the dGTPase family. Type 2 subfamily.</text>
</comment>
<organism evidence="5 6">
    <name type="scientific">Stappia sediminis</name>
    <dbReference type="NCBI Taxonomy" id="2692190"/>
    <lineage>
        <taxon>Bacteria</taxon>
        <taxon>Pseudomonadati</taxon>
        <taxon>Pseudomonadota</taxon>
        <taxon>Alphaproteobacteria</taxon>
        <taxon>Hyphomicrobiales</taxon>
        <taxon>Stappiaceae</taxon>
        <taxon>Stappia</taxon>
    </lineage>
</organism>
<dbReference type="InterPro" id="IPR023023">
    <property type="entry name" value="dNTPase_2"/>
</dbReference>
<dbReference type="Pfam" id="PF01966">
    <property type="entry name" value="HD"/>
    <property type="match status" value="1"/>
</dbReference>
<dbReference type="InterPro" id="IPR026875">
    <property type="entry name" value="PHydrolase_assoc_dom"/>
</dbReference>
<dbReference type="GO" id="GO:0008832">
    <property type="term" value="F:dGTPase activity"/>
    <property type="evidence" value="ECO:0007669"/>
    <property type="project" value="TreeGrafter"/>
</dbReference>
<dbReference type="Proteomes" id="UP000433101">
    <property type="component" value="Unassembled WGS sequence"/>
</dbReference>
<dbReference type="InterPro" id="IPR003607">
    <property type="entry name" value="HD/PDEase_dom"/>
</dbReference>
<dbReference type="EMBL" id="WUMV01000002">
    <property type="protein sequence ID" value="MXN64558.1"/>
    <property type="molecule type" value="Genomic_DNA"/>
</dbReference>
<dbReference type="NCBIfam" id="NF002326">
    <property type="entry name" value="PRK01286.1-1"/>
    <property type="match status" value="1"/>
</dbReference>
<dbReference type="SUPFAM" id="SSF109604">
    <property type="entry name" value="HD-domain/PDEase-like"/>
    <property type="match status" value="1"/>
</dbReference>
<dbReference type="HAMAP" id="MF_01212">
    <property type="entry name" value="dGTPase_type2"/>
    <property type="match status" value="1"/>
</dbReference>
<dbReference type="GO" id="GO:0006203">
    <property type="term" value="P:dGTP catabolic process"/>
    <property type="evidence" value="ECO:0007669"/>
    <property type="project" value="TreeGrafter"/>
</dbReference>
<dbReference type="InterPro" id="IPR006674">
    <property type="entry name" value="HD_domain"/>
</dbReference>
<evidence type="ECO:0000313" key="5">
    <source>
        <dbReference type="EMBL" id="MXN64558.1"/>
    </source>
</evidence>
<feature type="domain" description="HD" evidence="4">
    <location>
        <begin position="72"/>
        <end position="220"/>
    </location>
</feature>
<accession>A0A7X3S787</accession>
<keyword evidence="6" id="KW-1185">Reference proteome</keyword>
<gene>
    <name evidence="5" type="ORF">GR183_06545</name>
</gene>
<dbReference type="PROSITE" id="PS51831">
    <property type="entry name" value="HD"/>
    <property type="match status" value="1"/>
</dbReference>
<reference evidence="5 6" key="1">
    <citation type="submission" date="2019-12" db="EMBL/GenBank/DDBJ databases">
        <authorList>
            <person name="Li M."/>
        </authorList>
    </citation>
    <scope>NUCLEOTIDE SEQUENCE [LARGE SCALE GENOMIC DNA]</scope>
    <source>
        <strain evidence="5 6">GBMRC 2046</strain>
    </source>
</reference>
<dbReference type="InterPro" id="IPR006261">
    <property type="entry name" value="dGTPase"/>
</dbReference>
<dbReference type="InterPro" id="IPR050135">
    <property type="entry name" value="dGTPase-like"/>
</dbReference>
<evidence type="ECO:0000256" key="1">
    <source>
        <dbReference type="ARBA" id="ARBA00022801"/>
    </source>
</evidence>
<dbReference type="Pfam" id="PF13286">
    <property type="entry name" value="HD_assoc"/>
    <property type="match status" value="1"/>
</dbReference>
<protein>
    <recommendedName>
        <fullName evidence="2">Deoxyguanosinetriphosphate triphosphohydrolase-like protein</fullName>
    </recommendedName>
</protein>
<evidence type="ECO:0000313" key="6">
    <source>
        <dbReference type="Proteomes" id="UP000433101"/>
    </source>
</evidence>
<dbReference type="PANTHER" id="PTHR11373:SF43">
    <property type="entry name" value="DEOXYGUANOSINETRIPHOSPHATE TRIPHOSPHOHYDROLASE-LIKE PROTEIN"/>
    <property type="match status" value="1"/>
</dbReference>
<evidence type="ECO:0000256" key="3">
    <source>
        <dbReference type="SAM" id="MobiDB-lite"/>
    </source>
</evidence>
<dbReference type="AlphaFoldDB" id="A0A7X3S787"/>
<feature type="region of interest" description="Disordered" evidence="3">
    <location>
        <begin position="14"/>
        <end position="38"/>
    </location>
</feature>
<name>A0A7X3S787_9HYPH</name>
<evidence type="ECO:0000256" key="2">
    <source>
        <dbReference type="HAMAP-Rule" id="MF_01212"/>
    </source>
</evidence>
<evidence type="ECO:0000259" key="4">
    <source>
        <dbReference type="PROSITE" id="PS51831"/>
    </source>
</evidence>
<dbReference type="RefSeq" id="WP_160774763.1">
    <property type="nucleotide sequence ID" value="NZ_WUMV01000002.1"/>
</dbReference>
<dbReference type="CDD" id="cd00077">
    <property type="entry name" value="HDc"/>
    <property type="match status" value="1"/>
</dbReference>
<comment type="caution">
    <text evidence="5">The sequence shown here is derived from an EMBL/GenBank/DDBJ whole genome shotgun (WGS) entry which is preliminary data.</text>
</comment>